<evidence type="ECO:0000313" key="1">
    <source>
        <dbReference type="EMBL" id="TMM54395.1"/>
    </source>
</evidence>
<proteinExistence type="predicted"/>
<dbReference type="AlphaFoldDB" id="A0A5S3PPF2"/>
<organism evidence="1 2">
    <name type="scientific">Sulfitobacter sabulilitoris</name>
    <dbReference type="NCBI Taxonomy" id="2562655"/>
    <lineage>
        <taxon>Bacteria</taxon>
        <taxon>Pseudomonadati</taxon>
        <taxon>Pseudomonadota</taxon>
        <taxon>Alphaproteobacteria</taxon>
        <taxon>Rhodobacterales</taxon>
        <taxon>Roseobacteraceae</taxon>
        <taxon>Sulfitobacter</taxon>
    </lineage>
</organism>
<keyword evidence="2" id="KW-1185">Reference proteome</keyword>
<evidence type="ECO:0000313" key="2">
    <source>
        <dbReference type="Proteomes" id="UP000309550"/>
    </source>
</evidence>
<gene>
    <name evidence="1" type="ORF">FDT80_02025</name>
</gene>
<name>A0A5S3PPF2_9RHOB</name>
<dbReference type="RefSeq" id="WP_138660567.1">
    <property type="nucleotide sequence ID" value="NZ_VANS01000001.1"/>
</dbReference>
<dbReference type="Proteomes" id="UP000309550">
    <property type="component" value="Unassembled WGS sequence"/>
</dbReference>
<protein>
    <submittedName>
        <fullName evidence="1">Uncharacterized protein</fullName>
    </submittedName>
</protein>
<dbReference type="EMBL" id="VANS01000001">
    <property type="protein sequence ID" value="TMM54395.1"/>
    <property type="molecule type" value="Genomic_DNA"/>
</dbReference>
<reference evidence="1 2" key="1">
    <citation type="submission" date="2019-05" db="EMBL/GenBank/DDBJ databases">
        <title>Sulfitobacter sabulilitoris sp. nov., isolated from a marine sand.</title>
        <authorList>
            <person name="Yoon J.-H."/>
        </authorList>
    </citation>
    <scope>NUCLEOTIDE SEQUENCE [LARGE SCALE GENOMIC DNA]</scope>
    <source>
        <strain evidence="1 2">HSMS-29</strain>
    </source>
</reference>
<sequence length="129" mass="14165">MLSDLIFLDHREKMPATDNIGAGEVYVPQGRDLGLAVDKPLLIRQYSPSAAWIREWRVGQSGPQVDAQIPVMNEEASGSRSATLCAQPSSAQVAPTVRFAPLSRMASARKSNDPFLADKFARKMLDWGH</sequence>
<comment type="caution">
    <text evidence="1">The sequence shown here is derived from an EMBL/GenBank/DDBJ whole genome shotgun (WGS) entry which is preliminary data.</text>
</comment>
<accession>A0A5S3PPF2</accession>